<dbReference type="EMBL" id="JAOPKA010000003">
    <property type="protein sequence ID" value="MCU4741227.1"/>
    <property type="molecule type" value="Genomic_DNA"/>
</dbReference>
<feature type="compositionally biased region" description="Basic and acidic residues" evidence="1">
    <location>
        <begin position="106"/>
        <end position="115"/>
    </location>
</feature>
<protein>
    <submittedName>
        <fullName evidence="2">Uncharacterized protein</fullName>
    </submittedName>
</protein>
<dbReference type="Proteomes" id="UP001321018">
    <property type="component" value="Unassembled WGS sequence"/>
</dbReference>
<gene>
    <name evidence="3" type="ORF">OB955_06360</name>
    <name evidence="2" type="ORF">OB960_07415</name>
</gene>
<organism evidence="2 5">
    <name type="scientific">Natronoglomus mannanivorans</name>
    <dbReference type="NCBI Taxonomy" id="2979990"/>
    <lineage>
        <taxon>Archaea</taxon>
        <taxon>Methanobacteriati</taxon>
        <taxon>Methanobacteriota</taxon>
        <taxon>Stenosarchaea group</taxon>
        <taxon>Halobacteria</taxon>
        <taxon>Halobacteriales</taxon>
        <taxon>Natrialbaceae</taxon>
        <taxon>Natronoglomus</taxon>
    </lineage>
</organism>
<feature type="compositionally biased region" description="Basic and acidic residues" evidence="1">
    <location>
        <begin position="134"/>
        <end position="150"/>
    </location>
</feature>
<dbReference type="AlphaFoldDB" id="A0AAP2YY72"/>
<feature type="region of interest" description="Disordered" evidence="1">
    <location>
        <begin position="90"/>
        <end position="150"/>
    </location>
</feature>
<proteinExistence type="predicted"/>
<reference evidence="2 4" key="1">
    <citation type="submission" date="2022-09" db="EMBL/GenBank/DDBJ databases">
        <title>Enrichment on poylsaccharides allowed isolation of novel metabolic and taxonomic groups of Haloarchaea.</title>
        <authorList>
            <person name="Sorokin D.Y."/>
            <person name="Elcheninov A.G."/>
            <person name="Khizhniak T.V."/>
            <person name="Kolganova T.V."/>
            <person name="Kublanov I.V."/>
        </authorList>
    </citation>
    <scope>NUCLEOTIDE SEQUENCE</scope>
    <source>
        <strain evidence="3 4">AArc-m2/3/4</strain>
        <strain evidence="2">AArc-xg1-1</strain>
    </source>
</reference>
<dbReference type="EMBL" id="JAOPKB010000002">
    <property type="protein sequence ID" value="MCU4972358.1"/>
    <property type="molecule type" value="Genomic_DNA"/>
</dbReference>
<name>A0AAP2YY72_9EURY</name>
<accession>A0AAP2YY72</accession>
<dbReference type="RefSeq" id="WP_338003055.1">
    <property type="nucleotide sequence ID" value="NZ_JAOPKA010000003.1"/>
</dbReference>
<evidence type="ECO:0000256" key="1">
    <source>
        <dbReference type="SAM" id="MobiDB-lite"/>
    </source>
</evidence>
<comment type="caution">
    <text evidence="2">The sequence shown here is derived from an EMBL/GenBank/DDBJ whole genome shotgun (WGS) entry which is preliminary data.</text>
</comment>
<evidence type="ECO:0000313" key="4">
    <source>
        <dbReference type="Proteomes" id="UP001320972"/>
    </source>
</evidence>
<evidence type="ECO:0000313" key="2">
    <source>
        <dbReference type="EMBL" id="MCU4741227.1"/>
    </source>
</evidence>
<evidence type="ECO:0000313" key="3">
    <source>
        <dbReference type="EMBL" id="MCU4972358.1"/>
    </source>
</evidence>
<dbReference type="Proteomes" id="UP001320972">
    <property type="component" value="Unassembled WGS sequence"/>
</dbReference>
<keyword evidence="4" id="KW-1185">Reference proteome</keyword>
<sequence>MVDEDLELERDVGQATIVYETADESIEETTVPNEHIAYFQDHWIIKTDEDEEGRDLVRRIPAQRVFHVERTVEEFAEEVKTVRDQVESFAADLRTKIPVGGGSDDEERRARRESESDVGPINIDISEGEESERGDDRRGDDRRDENDDPV</sequence>
<evidence type="ECO:0000313" key="5">
    <source>
        <dbReference type="Proteomes" id="UP001321018"/>
    </source>
</evidence>